<proteinExistence type="predicted"/>
<keyword evidence="4" id="KW-1185">Reference proteome</keyword>
<evidence type="ECO:0000259" key="1">
    <source>
        <dbReference type="Pfam" id="PF05729"/>
    </source>
</evidence>
<dbReference type="EMBL" id="CAJNOH010001619">
    <property type="protein sequence ID" value="CAF1235730.1"/>
    <property type="molecule type" value="Genomic_DNA"/>
</dbReference>
<gene>
    <name evidence="3" type="ORF">JXQ802_LOCUS41391</name>
    <name evidence="2" type="ORF">PYM288_LOCUS26614</name>
</gene>
<dbReference type="InterPro" id="IPR036322">
    <property type="entry name" value="WD40_repeat_dom_sf"/>
</dbReference>
<dbReference type="SUPFAM" id="SSF69322">
    <property type="entry name" value="Tricorn protease domain 2"/>
    <property type="match status" value="1"/>
</dbReference>
<dbReference type="InterPro" id="IPR052752">
    <property type="entry name" value="NACHT-WD_repeat"/>
</dbReference>
<dbReference type="EMBL" id="CAJNOL010002632">
    <property type="protein sequence ID" value="CAF1517956.1"/>
    <property type="molecule type" value="Genomic_DNA"/>
</dbReference>
<feature type="domain" description="NACHT" evidence="1">
    <location>
        <begin position="128"/>
        <end position="312"/>
    </location>
</feature>
<dbReference type="InterPro" id="IPR007111">
    <property type="entry name" value="NACHT_NTPase"/>
</dbReference>
<dbReference type="Gene3D" id="2.130.10.10">
    <property type="entry name" value="YVTN repeat-like/Quinoprotein amine dehydrogenase"/>
    <property type="match status" value="1"/>
</dbReference>
<organism evidence="3 4">
    <name type="scientific">Rotaria sordida</name>
    <dbReference type="NCBI Taxonomy" id="392033"/>
    <lineage>
        <taxon>Eukaryota</taxon>
        <taxon>Metazoa</taxon>
        <taxon>Spiralia</taxon>
        <taxon>Gnathifera</taxon>
        <taxon>Rotifera</taxon>
        <taxon>Eurotatoria</taxon>
        <taxon>Bdelloidea</taxon>
        <taxon>Philodinida</taxon>
        <taxon>Philodinidae</taxon>
        <taxon>Rotaria</taxon>
    </lineage>
</organism>
<dbReference type="PANTHER" id="PTHR19871">
    <property type="entry name" value="BETA TRANSDUCIN-RELATED PROTEIN"/>
    <property type="match status" value="1"/>
</dbReference>
<reference evidence="3" key="1">
    <citation type="submission" date="2021-02" db="EMBL/GenBank/DDBJ databases">
        <authorList>
            <person name="Nowell W R."/>
        </authorList>
    </citation>
    <scope>NUCLEOTIDE SEQUENCE</scope>
</reference>
<dbReference type="InterPro" id="IPR015943">
    <property type="entry name" value="WD40/YVTN_repeat-like_dom_sf"/>
</dbReference>
<dbReference type="Gene3D" id="3.40.50.300">
    <property type="entry name" value="P-loop containing nucleotide triphosphate hydrolases"/>
    <property type="match status" value="1"/>
</dbReference>
<protein>
    <recommendedName>
        <fullName evidence="1">NACHT domain-containing protein</fullName>
    </recommendedName>
</protein>
<dbReference type="Proteomes" id="UP000663854">
    <property type="component" value="Unassembled WGS sequence"/>
</dbReference>
<accession>A0A815UCL8</accession>
<name>A0A815UCL8_9BILA</name>
<evidence type="ECO:0000313" key="3">
    <source>
        <dbReference type="EMBL" id="CAF1517956.1"/>
    </source>
</evidence>
<dbReference type="SUPFAM" id="SSF50978">
    <property type="entry name" value="WD40 repeat-like"/>
    <property type="match status" value="1"/>
</dbReference>
<dbReference type="Pfam" id="PF05729">
    <property type="entry name" value="NACHT"/>
    <property type="match status" value="1"/>
</dbReference>
<evidence type="ECO:0000313" key="4">
    <source>
        <dbReference type="Proteomes" id="UP000663870"/>
    </source>
</evidence>
<dbReference type="Proteomes" id="UP000663870">
    <property type="component" value="Unassembled WGS sequence"/>
</dbReference>
<dbReference type="SUPFAM" id="SSF52540">
    <property type="entry name" value="P-loop containing nucleoside triphosphate hydrolases"/>
    <property type="match status" value="1"/>
</dbReference>
<dbReference type="InterPro" id="IPR027417">
    <property type="entry name" value="P-loop_NTPase"/>
</dbReference>
<evidence type="ECO:0000313" key="2">
    <source>
        <dbReference type="EMBL" id="CAF1235730.1"/>
    </source>
</evidence>
<comment type="caution">
    <text evidence="3">The sequence shown here is derived from an EMBL/GenBank/DDBJ whole genome shotgun (WGS) entry which is preliminary data.</text>
</comment>
<sequence length="1312" mass="153881">MLTSVLNDKESDLVNEVYRLDENPLYPIYIILPVDTESEEWKETEKQLVNWLDKSDQDIYLTTFQENIFTAIKRQIDYHMAQVRPKDILYEEVLENAIQCKMLNKRHFPCENILTKVKSFVLSNTSQPCIIYGNSGTGKSSMMAHLILKIPYWFLDPNSVSVIIRFLGTTPLSSDIRRPLISIIHQICALYHIDLSLSLNDSMIVQELKQLLEQIFTKIPTNERLVLLFDSIDQLQTENYDCSIWLPVNYPQNIKCILSTIPVIVETHTTHNKKEYKIVEGLMSHFNDATFIEITKFDEHLAQQVFDSWLQHDHRRLTPLQMNWLKPKLKSYIPPDRSDDPEPTPLFLSLLYDITLTWYSFDNEAEDNFLSIKRTYDAIKYLYNQMSKKHGEVLFKRAMTYFVLAGGLTDIELEDILSADNIVLQSVFVHYLPPLNIFRLPSILWIRIRNDMQKYLVEKDVDNTSVIYFYHRSFEHYNPFSREIPKLEFIRRAYFAENIGNFPNLNDQPFEIKSKKLIKKNNGISLFVVNRCLTKQLPFLHCYKMSDRLLADSVYPELRFLLIEYMACSSILDKYPDNFAFEISSRLSLLVDVLPEFTYNLLERCLNNCSVRMLKNETQLFDPSLIKYMVGTVHSLAQVYRYSIVLLTEKLVTIRSDSTDWYSKISEYVLPSNEYTSMKVFSKYLCLFSKRSLLVFRKYGEQIVMQLNIDHLLGIEFIGFDEQVLLICSKDNQSIDVWRCFDWTLYKQYWFDEPIEQCSFFSECQSAIIKVTFRTGIIQYLWVGFWRENLNVPITIKFEFLATLEEKLGDQSIFLNKETDIYYCEGQSYLRFYYFQRPKRIQLRRIQNLPPLNRIVYRYEDWGIIVNCALENGQLRKYNATIMTYLPVKFATLQENSSLREQIDYFEIQNNFIVTFDQAKCDVKLFTYSNRLSFVMHLRVSNAISQFAINSSYLLVFDCKNRLSIYSICSTPILLLETTEFYNESIKIHSLASSFLIVDGDKQQIFQINTDHPLVLRAITHLKIQCHSLLSTVVPKRAKLFILSDDNSTLTIWDLNTRIIKYLPTLINKSTQINKIYSLSTTIVFHDNRQRIYLWYIDNGNQIITFDHDRLEKEGNCLTLIDPNGNKLFVVHDINKSLYGDIRLEISLDTFCLTEDGKYLFGISQKESLLFMYRIDDWKCLEKIFIDNLSPLLKVSNDCLILLRNNELLLISIIDQDASTLKRAALTKTAVNLESSEINIKFDIVKASVAEHPEDTMFYEAYKQLKSDASQIFRRTEDEQVWKATYVGMFSIDQGGSYRDSITRICADLCST</sequence>
<dbReference type="PANTHER" id="PTHR19871:SF28">
    <property type="entry name" value="AAA+ ATPASE DOMAIN-CONTAINING PROTEIN"/>
    <property type="match status" value="1"/>
</dbReference>